<name>A0A839QCM2_9MICC</name>
<dbReference type="Pfam" id="PF00107">
    <property type="entry name" value="ADH_zinc_N"/>
    <property type="match status" value="1"/>
</dbReference>
<dbReference type="InterPro" id="IPR036291">
    <property type="entry name" value="NAD(P)-bd_dom_sf"/>
</dbReference>
<dbReference type="InterPro" id="IPR013149">
    <property type="entry name" value="ADH-like_C"/>
</dbReference>
<gene>
    <name evidence="8" type="ORF">E9229_000059</name>
</gene>
<evidence type="ECO:0000313" key="8">
    <source>
        <dbReference type="EMBL" id="MBB2993868.1"/>
    </source>
</evidence>
<reference evidence="8 9" key="1">
    <citation type="submission" date="2020-08" db="EMBL/GenBank/DDBJ databases">
        <title>Sequencing the genomes of 1000 actinobacteria strains.</title>
        <authorList>
            <person name="Klenk H.-P."/>
        </authorList>
    </citation>
    <scope>NUCLEOTIDE SEQUENCE [LARGE SCALE GENOMIC DNA]</scope>
    <source>
        <strain evidence="8 9">DSM 22826</strain>
    </source>
</reference>
<evidence type="ECO:0000256" key="3">
    <source>
        <dbReference type="ARBA" id="ARBA00022723"/>
    </source>
</evidence>
<keyword evidence="3 6" id="KW-0479">Metal-binding</keyword>
<keyword evidence="5 8" id="KW-0560">Oxidoreductase</keyword>
<evidence type="ECO:0000256" key="1">
    <source>
        <dbReference type="ARBA" id="ARBA00001947"/>
    </source>
</evidence>
<dbReference type="GO" id="GO:0008270">
    <property type="term" value="F:zinc ion binding"/>
    <property type="evidence" value="ECO:0007669"/>
    <property type="project" value="InterPro"/>
</dbReference>
<dbReference type="Proteomes" id="UP000523000">
    <property type="component" value="Unassembled WGS sequence"/>
</dbReference>
<accession>A0A839QCM2</accession>
<dbReference type="PANTHER" id="PTHR43350:SF2">
    <property type="entry name" value="GROES-LIKE ZINC-BINDING ALCOHOL DEHYDROGENASE FAMILY PROTEIN"/>
    <property type="match status" value="1"/>
</dbReference>
<dbReference type="SUPFAM" id="SSF51735">
    <property type="entry name" value="NAD(P)-binding Rossmann-fold domains"/>
    <property type="match status" value="1"/>
</dbReference>
<dbReference type="CDD" id="cd08278">
    <property type="entry name" value="benzyl_alcohol_DH"/>
    <property type="match status" value="1"/>
</dbReference>
<keyword evidence="4 6" id="KW-0862">Zinc</keyword>
<dbReference type="Pfam" id="PF08240">
    <property type="entry name" value="ADH_N"/>
    <property type="match status" value="1"/>
</dbReference>
<feature type="domain" description="Enoyl reductase (ER)" evidence="7">
    <location>
        <begin position="12"/>
        <end position="365"/>
    </location>
</feature>
<evidence type="ECO:0000313" key="9">
    <source>
        <dbReference type="Proteomes" id="UP000523000"/>
    </source>
</evidence>
<dbReference type="SUPFAM" id="SSF50129">
    <property type="entry name" value="GroES-like"/>
    <property type="match status" value="1"/>
</dbReference>
<evidence type="ECO:0000256" key="5">
    <source>
        <dbReference type="ARBA" id="ARBA00023002"/>
    </source>
</evidence>
<proteinExistence type="inferred from homology"/>
<organism evidence="8 9">
    <name type="scientific">Paeniglutamicibacter cryotolerans</name>
    <dbReference type="NCBI Taxonomy" id="670079"/>
    <lineage>
        <taxon>Bacteria</taxon>
        <taxon>Bacillati</taxon>
        <taxon>Actinomycetota</taxon>
        <taxon>Actinomycetes</taxon>
        <taxon>Micrococcales</taxon>
        <taxon>Micrococcaceae</taxon>
        <taxon>Paeniglutamicibacter</taxon>
    </lineage>
</organism>
<dbReference type="PROSITE" id="PS00059">
    <property type="entry name" value="ADH_ZINC"/>
    <property type="match status" value="1"/>
</dbReference>
<evidence type="ECO:0000259" key="7">
    <source>
        <dbReference type="SMART" id="SM00829"/>
    </source>
</evidence>
<keyword evidence="9" id="KW-1185">Reference proteome</keyword>
<dbReference type="EC" id="1.1.1.90" evidence="8"/>
<dbReference type="InterPro" id="IPR002328">
    <property type="entry name" value="ADH_Zn_CS"/>
</dbReference>
<protein>
    <submittedName>
        <fullName evidence="8">Aryl-alcohol dehydrogenase</fullName>
        <ecNumber evidence="8">1.1.1.90</ecNumber>
    </submittedName>
</protein>
<dbReference type="EMBL" id="JACHVS010000001">
    <property type="protein sequence ID" value="MBB2993868.1"/>
    <property type="molecule type" value="Genomic_DNA"/>
</dbReference>
<dbReference type="Gene3D" id="3.90.180.10">
    <property type="entry name" value="Medium-chain alcohol dehydrogenases, catalytic domain"/>
    <property type="match status" value="1"/>
</dbReference>
<sequence length="366" mass="37533">MKTTAAIVPTQGAPLELRELQLDDPRPDEVQVRMVASGVCHTDAIVRDQWYPTPLPAVLGHEGAGVVERVGSGVTSVVPGDHVLLSFASCGSCSSCLSGSPSYCTDFYGRNFSGARTDGSTAFTDTDGSPVSSHFFGQSSFARLSNVNESSVVKVPSTAPLELLGPLGCGIMTGSGAVLNVLDPEAGSSFVVFGSGAVGLAGLLAAVVANAAIIIAVDVVDSRLELAASLGATHTINGRNEDVVAGIKEITAGGANYALDTTGNPVVFRQMVDSLGLRGHGALVGAAAPGTEAAIDIGSILLTGLKLSMVIEGDAVPQIFIPKLIALYEAGRFPFDRLVKKYPISEINTAFADSESGATIKPVVVF</sequence>
<dbReference type="InterPro" id="IPR011032">
    <property type="entry name" value="GroES-like_sf"/>
</dbReference>
<dbReference type="SMART" id="SM00829">
    <property type="entry name" value="PKS_ER"/>
    <property type="match status" value="1"/>
</dbReference>
<evidence type="ECO:0000256" key="6">
    <source>
        <dbReference type="RuleBase" id="RU361277"/>
    </source>
</evidence>
<dbReference type="Gene3D" id="3.40.50.720">
    <property type="entry name" value="NAD(P)-binding Rossmann-like Domain"/>
    <property type="match status" value="1"/>
</dbReference>
<comment type="caution">
    <text evidence="8">The sequence shown here is derived from an EMBL/GenBank/DDBJ whole genome shotgun (WGS) entry which is preliminary data.</text>
</comment>
<evidence type="ECO:0000256" key="4">
    <source>
        <dbReference type="ARBA" id="ARBA00022833"/>
    </source>
</evidence>
<dbReference type="InterPro" id="IPR020843">
    <property type="entry name" value="ER"/>
</dbReference>
<evidence type="ECO:0000256" key="2">
    <source>
        <dbReference type="ARBA" id="ARBA00008072"/>
    </source>
</evidence>
<comment type="cofactor">
    <cofactor evidence="1 6">
        <name>Zn(2+)</name>
        <dbReference type="ChEBI" id="CHEBI:29105"/>
    </cofactor>
</comment>
<dbReference type="AlphaFoldDB" id="A0A839QCM2"/>
<dbReference type="PANTHER" id="PTHR43350">
    <property type="entry name" value="NAD-DEPENDENT ALCOHOL DEHYDROGENASE"/>
    <property type="match status" value="1"/>
</dbReference>
<dbReference type="InterPro" id="IPR013154">
    <property type="entry name" value="ADH-like_N"/>
</dbReference>
<dbReference type="RefSeq" id="WP_183509219.1">
    <property type="nucleotide sequence ID" value="NZ_BAABGK010000010.1"/>
</dbReference>
<dbReference type="GO" id="GO:0018456">
    <property type="term" value="F:aryl-alcohol dehydrogenase (NAD+) activity"/>
    <property type="evidence" value="ECO:0007669"/>
    <property type="project" value="UniProtKB-EC"/>
</dbReference>
<comment type="similarity">
    <text evidence="2 6">Belongs to the zinc-containing alcohol dehydrogenase family.</text>
</comment>